<keyword evidence="3" id="KW-1185">Reference proteome</keyword>
<evidence type="ECO:0000256" key="1">
    <source>
        <dbReference type="SAM" id="MobiDB-lite"/>
    </source>
</evidence>
<name>A0AA40DX82_9PEZI</name>
<feature type="compositionally biased region" description="Low complexity" evidence="1">
    <location>
        <begin position="110"/>
        <end position="127"/>
    </location>
</feature>
<organism evidence="2 3">
    <name type="scientific">Apiosordaria backusii</name>
    <dbReference type="NCBI Taxonomy" id="314023"/>
    <lineage>
        <taxon>Eukaryota</taxon>
        <taxon>Fungi</taxon>
        <taxon>Dikarya</taxon>
        <taxon>Ascomycota</taxon>
        <taxon>Pezizomycotina</taxon>
        <taxon>Sordariomycetes</taxon>
        <taxon>Sordariomycetidae</taxon>
        <taxon>Sordariales</taxon>
        <taxon>Lasiosphaeriaceae</taxon>
        <taxon>Apiosordaria</taxon>
    </lineage>
</organism>
<feature type="region of interest" description="Disordered" evidence="1">
    <location>
        <begin position="1"/>
        <end position="140"/>
    </location>
</feature>
<gene>
    <name evidence="2" type="ORF">B0T21DRAFT_414973</name>
</gene>
<sequence>MSSHHEKQPQKKGSAQPHKHHEHHETGYTDEAAVECHDLIDRAEEEAHLHEPGSMYEPTNHPEKVHLLNTEQSSSSSMPSSGSKLKKKAGLEGSSTSDTKESMKEGGGSMKESMGSMKESMKEGMGSVKDTMKEGMGMKK</sequence>
<evidence type="ECO:0000313" key="2">
    <source>
        <dbReference type="EMBL" id="KAK0718955.1"/>
    </source>
</evidence>
<dbReference type="Proteomes" id="UP001172159">
    <property type="component" value="Unassembled WGS sequence"/>
</dbReference>
<feature type="compositionally biased region" description="Low complexity" evidence="1">
    <location>
        <begin position="73"/>
        <end position="83"/>
    </location>
</feature>
<dbReference type="EMBL" id="JAUKTV010000013">
    <property type="protein sequence ID" value="KAK0718955.1"/>
    <property type="molecule type" value="Genomic_DNA"/>
</dbReference>
<evidence type="ECO:0000313" key="3">
    <source>
        <dbReference type="Proteomes" id="UP001172159"/>
    </source>
</evidence>
<feature type="compositionally biased region" description="Basic and acidic residues" evidence="1">
    <location>
        <begin position="130"/>
        <end position="140"/>
    </location>
</feature>
<protein>
    <submittedName>
        <fullName evidence="2">Uncharacterized protein</fullName>
    </submittedName>
</protein>
<dbReference type="AlphaFoldDB" id="A0AA40DX82"/>
<proteinExistence type="predicted"/>
<reference evidence="2" key="1">
    <citation type="submission" date="2023-06" db="EMBL/GenBank/DDBJ databases">
        <title>Genome-scale phylogeny and comparative genomics of the fungal order Sordariales.</title>
        <authorList>
            <consortium name="Lawrence Berkeley National Laboratory"/>
            <person name="Hensen N."/>
            <person name="Bonometti L."/>
            <person name="Westerberg I."/>
            <person name="Brannstrom I.O."/>
            <person name="Guillou S."/>
            <person name="Cros-Aarteil S."/>
            <person name="Calhoun S."/>
            <person name="Haridas S."/>
            <person name="Kuo A."/>
            <person name="Mondo S."/>
            <person name="Pangilinan J."/>
            <person name="Riley R."/>
            <person name="Labutti K."/>
            <person name="Andreopoulos B."/>
            <person name="Lipzen A."/>
            <person name="Chen C."/>
            <person name="Yanf M."/>
            <person name="Daum C."/>
            <person name="Ng V."/>
            <person name="Clum A."/>
            <person name="Steindorff A."/>
            <person name="Ohm R."/>
            <person name="Martin F."/>
            <person name="Silar P."/>
            <person name="Natvig D."/>
            <person name="Lalanne C."/>
            <person name="Gautier V."/>
            <person name="Ament-Velasquez S.L."/>
            <person name="Kruys A."/>
            <person name="Hutchinson M.I."/>
            <person name="Powell A.J."/>
            <person name="Barry K."/>
            <person name="Miller A.N."/>
            <person name="Grigoriev I.V."/>
            <person name="Debuchy R."/>
            <person name="Gladieux P."/>
            <person name="Thoren M.H."/>
            <person name="Johannesson H."/>
        </authorList>
    </citation>
    <scope>NUCLEOTIDE SEQUENCE</scope>
    <source>
        <strain evidence="2">CBS 540.89</strain>
    </source>
</reference>
<feature type="compositionally biased region" description="Basic and acidic residues" evidence="1">
    <location>
        <begin position="34"/>
        <end position="51"/>
    </location>
</feature>
<accession>A0AA40DX82</accession>
<comment type="caution">
    <text evidence="2">The sequence shown here is derived from an EMBL/GenBank/DDBJ whole genome shotgun (WGS) entry which is preliminary data.</text>
</comment>